<sequence length="260" mass="28074">MSDAVAAESILGENGTFQDGWLDNMPEGTFEKDDTGALKQGDLKDHKNFGSVCKSYIDTQKLVSSSIQPLPEKPTADQIKAHRTKVGCPDTVEGYEVVAPDMPEGMAYDDALVKKCTQYAHDNHVPKGIFEGLLKMVVDGQVEMHNTVTAANVKFAQEESDKAIETASNTLKAKHGAKYDAVLGMANRFHELPGNDETNKAFTELLKEKGIDSHPAVVDYFHECWKLVKGDTVPEGGSPASGSGTPGQLNYDKVVGDSGK</sequence>
<feature type="compositionally biased region" description="Low complexity" evidence="1">
    <location>
        <begin position="234"/>
        <end position="247"/>
    </location>
</feature>
<dbReference type="AlphaFoldDB" id="A0A0F9TED3"/>
<evidence type="ECO:0000256" key="1">
    <source>
        <dbReference type="SAM" id="MobiDB-lite"/>
    </source>
</evidence>
<protein>
    <submittedName>
        <fullName evidence="2">Uncharacterized protein</fullName>
    </submittedName>
</protein>
<comment type="caution">
    <text evidence="2">The sequence shown here is derived from an EMBL/GenBank/DDBJ whole genome shotgun (WGS) entry which is preliminary data.</text>
</comment>
<reference evidence="2" key="1">
    <citation type="journal article" date="2015" name="Nature">
        <title>Complex archaea that bridge the gap between prokaryotes and eukaryotes.</title>
        <authorList>
            <person name="Spang A."/>
            <person name="Saw J.H."/>
            <person name="Jorgensen S.L."/>
            <person name="Zaremba-Niedzwiedzka K."/>
            <person name="Martijn J."/>
            <person name="Lind A.E."/>
            <person name="van Eijk R."/>
            <person name="Schleper C."/>
            <person name="Guy L."/>
            <person name="Ettema T.J."/>
        </authorList>
    </citation>
    <scope>NUCLEOTIDE SEQUENCE</scope>
</reference>
<feature type="region of interest" description="Disordered" evidence="1">
    <location>
        <begin position="234"/>
        <end position="260"/>
    </location>
</feature>
<gene>
    <name evidence="2" type="ORF">LCGC14_0358590</name>
</gene>
<proteinExistence type="predicted"/>
<name>A0A0F9TED3_9ZZZZ</name>
<organism evidence="2">
    <name type="scientific">marine sediment metagenome</name>
    <dbReference type="NCBI Taxonomy" id="412755"/>
    <lineage>
        <taxon>unclassified sequences</taxon>
        <taxon>metagenomes</taxon>
        <taxon>ecological metagenomes</taxon>
    </lineage>
</organism>
<dbReference type="EMBL" id="LAZR01000276">
    <property type="protein sequence ID" value="KKN77584.1"/>
    <property type="molecule type" value="Genomic_DNA"/>
</dbReference>
<evidence type="ECO:0000313" key="2">
    <source>
        <dbReference type="EMBL" id="KKN77584.1"/>
    </source>
</evidence>
<accession>A0A0F9TED3</accession>